<dbReference type="GO" id="GO:0016491">
    <property type="term" value="F:oxidoreductase activity"/>
    <property type="evidence" value="ECO:0007669"/>
    <property type="project" value="UniProtKB-KW"/>
</dbReference>
<accession>A0ABT8RDL8</accession>
<evidence type="ECO:0000256" key="1">
    <source>
        <dbReference type="ARBA" id="ARBA00006484"/>
    </source>
</evidence>
<reference evidence="4" key="1">
    <citation type="submission" date="2023-07" db="EMBL/GenBank/DDBJ databases">
        <title>The genome sequence of Rhodocytophaga aerolata KACC 12507.</title>
        <authorList>
            <person name="Zhang X."/>
        </authorList>
    </citation>
    <scope>NUCLEOTIDE SEQUENCE</scope>
    <source>
        <strain evidence="4">KACC 12507</strain>
    </source>
</reference>
<dbReference type="InterPro" id="IPR002347">
    <property type="entry name" value="SDR_fam"/>
</dbReference>
<dbReference type="PANTHER" id="PTHR43115:SF4">
    <property type="entry name" value="DEHYDROGENASE_REDUCTASE SDR FAMILY MEMBER 11"/>
    <property type="match status" value="1"/>
</dbReference>
<dbReference type="PRINTS" id="PR00080">
    <property type="entry name" value="SDRFAMILY"/>
</dbReference>
<evidence type="ECO:0000256" key="2">
    <source>
        <dbReference type="ARBA" id="ARBA00023002"/>
    </source>
</evidence>
<keyword evidence="5" id="KW-1185">Reference proteome</keyword>
<evidence type="ECO:0000313" key="5">
    <source>
        <dbReference type="Proteomes" id="UP001168528"/>
    </source>
</evidence>
<evidence type="ECO:0000313" key="4">
    <source>
        <dbReference type="EMBL" id="MDO1450194.1"/>
    </source>
</evidence>
<proteinExistence type="inferred from homology"/>
<dbReference type="Proteomes" id="UP001168528">
    <property type="component" value="Unassembled WGS sequence"/>
</dbReference>
<dbReference type="PROSITE" id="PS00061">
    <property type="entry name" value="ADH_SHORT"/>
    <property type="match status" value="1"/>
</dbReference>
<sequence length="256" mass="27353">MLHTKFSKEMENIQGKVVAITGASSGIGEAIAHHLSAMGAKVVLGARRVDKLKSIVESIASGGGQAVYQKLDVTNTEEVVAFANFAVQQFGTLDVMVNNAGLMPLSMINSYKIEEWHRMIDVNIKGVLHGIAAALPIFEAKDSGQFVNITSVGDRWVGPTSTVYSATKFAVRAISEGLRQEVSGNIRVTLVAPGATESELAESISDPDLKKLAIEKFRTDLLPASAIARAVGYAISQPTDIDVNEIVVRPTAQKSF</sequence>
<name>A0ABT8RDL8_9BACT</name>
<keyword evidence="2 4" id="KW-0560">Oxidoreductase</keyword>
<gene>
    <name evidence="4" type="ORF">Q0590_28195</name>
</gene>
<comment type="similarity">
    <text evidence="1 3">Belongs to the short-chain dehydrogenases/reductases (SDR) family.</text>
</comment>
<protein>
    <submittedName>
        <fullName evidence="4">SDR family oxidoreductase</fullName>
        <ecNumber evidence="4">1.-.-.-</ecNumber>
    </submittedName>
</protein>
<dbReference type="Gene3D" id="3.40.50.720">
    <property type="entry name" value="NAD(P)-binding Rossmann-like Domain"/>
    <property type="match status" value="1"/>
</dbReference>
<dbReference type="EMBL" id="JAUKPO010000026">
    <property type="protein sequence ID" value="MDO1450194.1"/>
    <property type="molecule type" value="Genomic_DNA"/>
</dbReference>
<dbReference type="SUPFAM" id="SSF51735">
    <property type="entry name" value="NAD(P)-binding Rossmann-fold domains"/>
    <property type="match status" value="1"/>
</dbReference>
<dbReference type="Pfam" id="PF00106">
    <property type="entry name" value="adh_short"/>
    <property type="match status" value="1"/>
</dbReference>
<dbReference type="InterPro" id="IPR036291">
    <property type="entry name" value="NAD(P)-bd_dom_sf"/>
</dbReference>
<comment type="caution">
    <text evidence="4">The sequence shown here is derived from an EMBL/GenBank/DDBJ whole genome shotgun (WGS) entry which is preliminary data.</text>
</comment>
<dbReference type="RefSeq" id="WP_302040996.1">
    <property type="nucleotide sequence ID" value="NZ_JAUKPO010000026.1"/>
</dbReference>
<dbReference type="PANTHER" id="PTHR43115">
    <property type="entry name" value="DEHYDROGENASE/REDUCTASE SDR FAMILY MEMBER 11"/>
    <property type="match status" value="1"/>
</dbReference>
<dbReference type="PRINTS" id="PR00081">
    <property type="entry name" value="GDHRDH"/>
</dbReference>
<organism evidence="4 5">
    <name type="scientific">Rhodocytophaga aerolata</name>
    <dbReference type="NCBI Taxonomy" id="455078"/>
    <lineage>
        <taxon>Bacteria</taxon>
        <taxon>Pseudomonadati</taxon>
        <taxon>Bacteroidota</taxon>
        <taxon>Cytophagia</taxon>
        <taxon>Cytophagales</taxon>
        <taxon>Rhodocytophagaceae</taxon>
        <taxon>Rhodocytophaga</taxon>
    </lineage>
</organism>
<dbReference type="InterPro" id="IPR020904">
    <property type="entry name" value="Sc_DH/Rdtase_CS"/>
</dbReference>
<evidence type="ECO:0000256" key="3">
    <source>
        <dbReference type="RuleBase" id="RU000363"/>
    </source>
</evidence>
<dbReference type="EC" id="1.-.-.-" evidence="4"/>